<organism evidence="2 3">
    <name type="scientific">Carnegiea gigantea</name>
    <dbReference type="NCBI Taxonomy" id="171969"/>
    <lineage>
        <taxon>Eukaryota</taxon>
        <taxon>Viridiplantae</taxon>
        <taxon>Streptophyta</taxon>
        <taxon>Embryophyta</taxon>
        <taxon>Tracheophyta</taxon>
        <taxon>Spermatophyta</taxon>
        <taxon>Magnoliopsida</taxon>
        <taxon>eudicotyledons</taxon>
        <taxon>Gunneridae</taxon>
        <taxon>Pentapetalae</taxon>
        <taxon>Caryophyllales</taxon>
        <taxon>Cactineae</taxon>
        <taxon>Cactaceae</taxon>
        <taxon>Cactoideae</taxon>
        <taxon>Echinocereeae</taxon>
        <taxon>Carnegiea</taxon>
    </lineage>
</organism>
<comment type="caution">
    <text evidence="2">The sequence shown here is derived from an EMBL/GenBank/DDBJ whole genome shotgun (WGS) entry which is preliminary data.</text>
</comment>
<feature type="domain" description="Ubiquitin-like" evidence="1">
    <location>
        <begin position="80"/>
        <end position="155"/>
    </location>
</feature>
<dbReference type="OrthoDB" id="428577at2759"/>
<evidence type="ECO:0000259" key="1">
    <source>
        <dbReference type="PROSITE" id="PS50053"/>
    </source>
</evidence>
<dbReference type="AlphaFoldDB" id="A0A9Q1JQY0"/>
<accession>A0A9Q1JQY0</accession>
<dbReference type="Gene3D" id="3.10.20.90">
    <property type="entry name" value="Phosphatidylinositol 3-kinase Catalytic Subunit, Chain A, domain 1"/>
    <property type="match status" value="3"/>
</dbReference>
<proteinExistence type="predicted"/>
<dbReference type="InterPro" id="IPR029071">
    <property type="entry name" value="Ubiquitin-like_domsf"/>
</dbReference>
<dbReference type="PANTHER" id="PTHR10621">
    <property type="entry name" value="UV EXCISION REPAIR PROTEIN RAD23"/>
    <property type="match status" value="1"/>
</dbReference>
<dbReference type="GO" id="GO:0043130">
    <property type="term" value="F:ubiquitin binding"/>
    <property type="evidence" value="ECO:0007669"/>
    <property type="project" value="TreeGrafter"/>
</dbReference>
<dbReference type="Proteomes" id="UP001153076">
    <property type="component" value="Unassembled WGS sequence"/>
</dbReference>
<evidence type="ECO:0000313" key="3">
    <source>
        <dbReference type="Proteomes" id="UP001153076"/>
    </source>
</evidence>
<dbReference type="CDD" id="cd17039">
    <property type="entry name" value="Ubl_ubiquitin_like"/>
    <property type="match status" value="2"/>
</dbReference>
<dbReference type="GO" id="GO:0031593">
    <property type="term" value="F:polyubiquitin modification-dependent protein binding"/>
    <property type="evidence" value="ECO:0007669"/>
    <property type="project" value="TreeGrafter"/>
</dbReference>
<dbReference type="GO" id="GO:0005654">
    <property type="term" value="C:nucleoplasm"/>
    <property type="evidence" value="ECO:0007669"/>
    <property type="project" value="TreeGrafter"/>
</dbReference>
<dbReference type="PROSITE" id="PS50053">
    <property type="entry name" value="UBIQUITIN_2"/>
    <property type="match status" value="3"/>
</dbReference>
<keyword evidence="3" id="KW-1185">Reference proteome</keyword>
<dbReference type="InterPro" id="IPR000626">
    <property type="entry name" value="Ubiquitin-like_dom"/>
</dbReference>
<gene>
    <name evidence="2" type="ORF">Cgig2_015717</name>
</gene>
<reference evidence="2" key="1">
    <citation type="submission" date="2022-04" db="EMBL/GenBank/DDBJ databases">
        <title>Carnegiea gigantea Genome sequencing and assembly v2.</title>
        <authorList>
            <person name="Copetti D."/>
            <person name="Sanderson M.J."/>
            <person name="Burquez A."/>
            <person name="Wojciechowski M.F."/>
        </authorList>
    </citation>
    <scope>NUCLEOTIDE SEQUENCE</scope>
    <source>
        <strain evidence="2">SGP5-SGP5p</strain>
        <tissue evidence="2">Aerial part</tissue>
    </source>
</reference>
<feature type="domain" description="Ubiquitin-like" evidence="1">
    <location>
        <begin position="1"/>
        <end position="67"/>
    </location>
</feature>
<dbReference type="GO" id="GO:0043161">
    <property type="term" value="P:proteasome-mediated ubiquitin-dependent protein catabolic process"/>
    <property type="evidence" value="ECO:0007669"/>
    <property type="project" value="TreeGrafter"/>
</dbReference>
<dbReference type="GO" id="GO:0005829">
    <property type="term" value="C:cytosol"/>
    <property type="evidence" value="ECO:0007669"/>
    <property type="project" value="TreeGrafter"/>
</dbReference>
<dbReference type="EMBL" id="JAKOGI010000895">
    <property type="protein sequence ID" value="KAJ8429428.1"/>
    <property type="molecule type" value="Genomic_DNA"/>
</dbReference>
<sequence length="271" mass="30845">MQLIIGIATTSDEFSIEVCPQEPVLDIKQKIRDFLGIPVSSQTLSVLGLELIDGLDMEDYPIIDEGTRIDLTLNLMHTRIPVTIKFSSKRVNLEVDTTETVRSLKEKIHIIDGTPINRMCLYISGIEMEDEFRLLVEYGVCENSDIMVFLKSMSRIKTDPPSRRLSLVVQTSTSLLNGASIPLEMKDSTTVSEVRELLLSRRILPMDDYIFIHKQRIMRDNCSLRWHGVENGDYLYVFKGSVSRAKMSANHHNDTILHKSNSVIQYPSIPM</sequence>
<dbReference type="SMART" id="SM00213">
    <property type="entry name" value="UBQ"/>
    <property type="match status" value="3"/>
</dbReference>
<dbReference type="SUPFAM" id="SSF54236">
    <property type="entry name" value="Ubiquitin-like"/>
    <property type="match status" value="3"/>
</dbReference>
<evidence type="ECO:0000313" key="2">
    <source>
        <dbReference type="EMBL" id="KAJ8429428.1"/>
    </source>
</evidence>
<feature type="domain" description="Ubiquitin-like" evidence="1">
    <location>
        <begin position="165"/>
        <end position="237"/>
    </location>
</feature>
<protein>
    <recommendedName>
        <fullName evidence="1">Ubiquitin-like domain-containing protein</fullName>
    </recommendedName>
</protein>
<dbReference type="PANTHER" id="PTHR10621:SF39">
    <property type="entry name" value="UBIQUITIN-LIKE SUPERFAMILY PROTEIN"/>
    <property type="match status" value="1"/>
</dbReference>
<dbReference type="Pfam" id="PF00240">
    <property type="entry name" value="ubiquitin"/>
    <property type="match status" value="3"/>
</dbReference>
<dbReference type="GO" id="GO:0070628">
    <property type="term" value="F:proteasome binding"/>
    <property type="evidence" value="ECO:0007669"/>
    <property type="project" value="TreeGrafter"/>
</dbReference>
<name>A0A9Q1JQY0_9CARY</name>